<comment type="caution">
    <text evidence="1">The sequence shown here is derived from an EMBL/GenBank/DDBJ whole genome shotgun (WGS) entry which is preliminary data.</text>
</comment>
<accession>A0ABT4BEC8</accession>
<name>A0ABT4BEC8_9ACTN</name>
<dbReference type="RefSeq" id="WP_267568457.1">
    <property type="nucleotide sequence ID" value="NZ_JAPNTZ010000017.1"/>
</dbReference>
<dbReference type="Proteomes" id="UP001151002">
    <property type="component" value="Unassembled WGS sequence"/>
</dbReference>
<dbReference type="Pfam" id="PF20062">
    <property type="entry name" value="DUF6461"/>
    <property type="match status" value="1"/>
</dbReference>
<sequence length="200" mass="21221">MSFESSLAAGGRLAVAGDYAWFRGVKDLSKGFCFVWVSQVTTGQVLKRMGAKELERIGWQQMVGAGDGERVSSGKRYFGVSRLDDSWSLIVEDNGTLGTADDLLRKLSVGTSLICLYRAAEGSGRFLLLGDQKVQLEFDPWADAKATGTRATELAPAIAAVGGSGAEAGFALAERVTGVPLDLAGLEKRTYLFSTVATGQ</sequence>
<evidence type="ECO:0000313" key="1">
    <source>
        <dbReference type="EMBL" id="MCY1143938.1"/>
    </source>
</evidence>
<dbReference type="InterPro" id="IPR045592">
    <property type="entry name" value="DUF6461"/>
</dbReference>
<proteinExistence type="predicted"/>
<reference evidence="1" key="1">
    <citation type="submission" date="2022-11" db="EMBL/GenBank/DDBJ databases">
        <authorList>
            <person name="Somphong A."/>
            <person name="Phongsopitanun W."/>
        </authorList>
    </citation>
    <scope>NUCLEOTIDE SEQUENCE</scope>
    <source>
        <strain evidence="1">Pm04-4</strain>
    </source>
</reference>
<keyword evidence="2" id="KW-1185">Reference proteome</keyword>
<dbReference type="EMBL" id="JAPNTZ010000017">
    <property type="protein sequence ID" value="MCY1143938.1"/>
    <property type="molecule type" value="Genomic_DNA"/>
</dbReference>
<evidence type="ECO:0000313" key="2">
    <source>
        <dbReference type="Proteomes" id="UP001151002"/>
    </source>
</evidence>
<gene>
    <name evidence="1" type="ORF">OWR29_38575</name>
</gene>
<protein>
    <submittedName>
        <fullName evidence="1">DUF6461 domain-containing protein</fullName>
    </submittedName>
</protein>
<organism evidence="1 2">
    <name type="scientific">Paractinoplanes pyxinae</name>
    <dbReference type="NCBI Taxonomy" id="2997416"/>
    <lineage>
        <taxon>Bacteria</taxon>
        <taxon>Bacillati</taxon>
        <taxon>Actinomycetota</taxon>
        <taxon>Actinomycetes</taxon>
        <taxon>Micromonosporales</taxon>
        <taxon>Micromonosporaceae</taxon>
        <taxon>Paractinoplanes</taxon>
    </lineage>
</organism>